<dbReference type="Gene3D" id="3.10.100.10">
    <property type="entry name" value="Mannose-Binding Protein A, subunit A"/>
    <property type="match status" value="1"/>
</dbReference>
<organism evidence="2 3">
    <name type="scientific">Patella caerulea</name>
    <name type="common">Rayed Mediterranean limpet</name>
    <dbReference type="NCBI Taxonomy" id="87958"/>
    <lineage>
        <taxon>Eukaryota</taxon>
        <taxon>Metazoa</taxon>
        <taxon>Spiralia</taxon>
        <taxon>Lophotrochozoa</taxon>
        <taxon>Mollusca</taxon>
        <taxon>Gastropoda</taxon>
        <taxon>Patellogastropoda</taxon>
        <taxon>Patelloidea</taxon>
        <taxon>Patellidae</taxon>
        <taxon>Patella</taxon>
    </lineage>
</organism>
<accession>A0AAN8JI18</accession>
<dbReference type="EMBL" id="JAZGQO010000010">
    <property type="protein sequence ID" value="KAK6176118.1"/>
    <property type="molecule type" value="Genomic_DNA"/>
</dbReference>
<evidence type="ECO:0000259" key="1">
    <source>
        <dbReference type="PROSITE" id="PS50041"/>
    </source>
</evidence>
<gene>
    <name evidence="2" type="ORF">SNE40_014462</name>
</gene>
<reference evidence="2 3" key="1">
    <citation type="submission" date="2024-01" db="EMBL/GenBank/DDBJ databases">
        <title>The genome of the rayed Mediterranean limpet Patella caerulea (Linnaeus, 1758).</title>
        <authorList>
            <person name="Anh-Thu Weber A."/>
            <person name="Halstead-Nussloch G."/>
        </authorList>
    </citation>
    <scope>NUCLEOTIDE SEQUENCE [LARGE SCALE GENOMIC DNA]</scope>
    <source>
        <strain evidence="2">AATW-2023a</strain>
        <tissue evidence="2">Whole specimen</tissue>
    </source>
</reference>
<dbReference type="InterPro" id="IPR016186">
    <property type="entry name" value="C-type_lectin-like/link_sf"/>
</dbReference>
<evidence type="ECO:0000313" key="3">
    <source>
        <dbReference type="Proteomes" id="UP001347796"/>
    </source>
</evidence>
<evidence type="ECO:0000313" key="2">
    <source>
        <dbReference type="EMBL" id="KAK6176118.1"/>
    </source>
</evidence>
<dbReference type="InterPro" id="IPR016187">
    <property type="entry name" value="CTDL_fold"/>
</dbReference>
<dbReference type="InterPro" id="IPR001304">
    <property type="entry name" value="C-type_lectin-like"/>
</dbReference>
<name>A0AAN8JI18_PATCE</name>
<keyword evidence="3" id="KW-1185">Reference proteome</keyword>
<dbReference type="CDD" id="cd00037">
    <property type="entry name" value="CLECT"/>
    <property type="match status" value="1"/>
</dbReference>
<comment type="caution">
    <text evidence="2">The sequence shown here is derived from an EMBL/GenBank/DDBJ whole genome shotgun (WGS) entry which is preliminary data.</text>
</comment>
<protein>
    <recommendedName>
        <fullName evidence="1">C-type lectin domain-containing protein</fullName>
    </recommendedName>
</protein>
<feature type="domain" description="C-type lectin" evidence="1">
    <location>
        <begin position="7"/>
        <end position="107"/>
    </location>
</feature>
<dbReference type="Pfam" id="PF00059">
    <property type="entry name" value="Lectin_C"/>
    <property type="match status" value="1"/>
</dbReference>
<dbReference type="AlphaFoldDB" id="A0AAN8JI18"/>
<sequence>MYPNLMYADALAKCTSDGSTLYAVDTLDKRTLLLQYLLDITFGSGNTFLVGLTKTNGEWRWPNNSTGVFYWNPDDPMPIGNECTRFSNHDKYIISDYCSTNQQFLCEANVSI</sequence>
<proteinExistence type="predicted"/>
<dbReference type="PROSITE" id="PS50041">
    <property type="entry name" value="C_TYPE_LECTIN_2"/>
    <property type="match status" value="1"/>
</dbReference>
<dbReference type="SUPFAM" id="SSF56436">
    <property type="entry name" value="C-type lectin-like"/>
    <property type="match status" value="1"/>
</dbReference>
<dbReference type="Proteomes" id="UP001347796">
    <property type="component" value="Unassembled WGS sequence"/>
</dbReference>